<name>A0A8J7FBD8_9GAMM</name>
<dbReference type="EMBL" id="JADEYS010000002">
    <property type="protein sequence ID" value="MBE9396319.1"/>
    <property type="molecule type" value="Genomic_DNA"/>
</dbReference>
<feature type="coiled-coil region" evidence="1">
    <location>
        <begin position="196"/>
        <end position="269"/>
    </location>
</feature>
<dbReference type="GO" id="GO:0003677">
    <property type="term" value="F:DNA binding"/>
    <property type="evidence" value="ECO:0007669"/>
    <property type="project" value="UniProtKB-KW"/>
</dbReference>
<keyword evidence="3" id="KW-0238">DNA-binding</keyword>
<accession>A0A8J7FBD8</accession>
<dbReference type="InterPro" id="IPR021104">
    <property type="entry name" value="KfrA_DNA-bd_N"/>
</dbReference>
<keyword evidence="1" id="KW-0175">Coiled coil</keyword>
<sequence length="269" mass="30773">MPRKSDTAERVLQVADRLLEQGVRPTQQNVREQLGSGSISTINRALNEWWQQLGARIKENRDRPDLPDPVVDTANKLWQQALGYADHAYAERKAELDARYKEIKAQARVVEAGALDELKEMRLQNARLLSEREQAANEKHALQQQLIAQESDLVRLNAKNSDLVREIKQQALLLERGVTSGAQVDTQQLIELKVSLRVAQDEKSRQEAVCEVLSKENAELRKQLVDQDKESISKRHALETVIAQQDVRYDQALKELSECRRQLTDVLER</sequence>
<comment type="caution">
    <text evidence="3">The sequence shown here is derived from an EMBL/GenBank/DDBJ whole genome shotgun (WGS) entry which is preliminary data.</text>
</comment>
<organism evidence="3 4">
    <name type="scientific">Pontibacterium sinense</name>
    <dbReference type="NCBI Taxonomy" id="2781979"/>
    <lineage>
        <taxon>Bacteria</taxon>
        <taxon>Pseudomonadati</taxon>
        <taxon>Pseudomonadota</taxon>
        <taxon>Gammaproteobacteria</taxon>
        <taxon>Oceanospirillales</taxon>
        <taxon>Oceanospirillaceae</taxon>
        <taxon>Pontibacterium</taxon>
    </lineage>
</organism>
<protein>
    <submittedName>
        <fullName evidence="3">DNA-binding protein</fullName>
    </submittedName>
</protein>
<dbReference type="Pfam" id="PF11740">
    <property type="entry name" value="KfrA_N"/>
    <property type="match status" value="1"/>
</dbReference>
<gene>
    <name evidence="3" type="ORF">IOQ59_03495</name>
</gene>
<dbReference type="AlphaFoldDB" id="A0A8J7FBD8"/>
<evidence type="ECO:0000259" key="2">
    <source>
        <dbReference type="Pfam" id="PF11740"/>
    </source>
</evidence>
<evidence type="ECO:0000256" key="1">
    <source>
        <dbReference type="SAM" id="Coils"/>
    </source>
</evidence>
<dbReference type="RefSeq" id="WP_193951863.1">
    <property type="nucleotide sequence ID" value="NZ_JADEYS010000002.1"/>
</dbReference>
<feature type="domain" description="KfrA N-terminal DNA-binding" evidence="2">
    <location>
        <begin position="7"/>
        <end position="112"/>
    </location>
</feature>
<reference evidence="3" key="1">
    <citation type="submission" date="2020-10" db="EMBL/GenBank/DDBJ databases">
        <title>Bacterium isolated from coastal waters sediment.</title>
        <authorList>
            <person name="Chen R.-J."/>
            <person name="Lu D.-C."/>
            <person name="Zhu K.-L."/>
            <person name="Du Z.-J."/>
        </authorList>
    </citation>
    <scope>NUCLEOTIDE SEQUENCE</scope>
    <source>
        <strain evidence="3">N1Y112</strain>
    </source>
</reference>
<evidence type="ECO:0000313" key="4">
    <source>
        <dbReference type="Proteomes" id="UP000640333"/>
    </source>
</evidence>
<dbReference type="Proteomes" id="UP000640333">
    <property type="component" value="Unassembled WGS sequence"/>
</dbReference>
<feature type="coiled-coil region" evidence="1">
    <location>
        <begin position="118"/>
        <end position="159"/>
    </location>
</feature>
<proteinExistence type="predicted"/>
<keyword evidence="4" id="KW-1185">Reference proteome</keyword>
<evidence type="ECO:0000313" key="3">
    <source>
        <dbReference type="EMBL" id="MBE9396319.1"/>
    </source>
</evidence>